<dbReference type="RefSeq" id="WP_238745716.1">
    <property type="nucleotide sequence ID" value="NZ_JAKOOW010000008.1"/>
</dbReference>
<evidence type="ECO:0000256" key="1">
    <source>
        <dbReference type="SAM" id="MobiDB-lite"/>
    </source>
</evidence>
<gene>
    <name evidence="4" type="ORF">MB824_02665</name>
</gene>
<feature type="region of interest" description="Disordered" evidence="1">
    <location>
        <begin position="422"/>
        <end position="450"/>
    </location>
</feature>
<feature type="region of interest" description="Disordered" evidence="1">
    <location>
        <begin position="483"/>
        <end position="539"/>
    </location>
</feature>
<dbReference type="Gene3D" id="3.10.350.10">
    <property type="entry name" value="LysM domain"/>
    <property type="match status" value="1"/>
</dbReference>
<feature type="domain" description="FimV N-terminal" evidence="3">
    <location>
        <begin position="21"/>
        <end position="110"/>
    </location>
</feature>
<feature type="chain" id="PRO_5046073467" description="FimV N-terminal domain-containing protein" evidence="2">
    <location>
        <begin position="22"/>
        <end position="856"/>
    </location>
</feature>
<feature type="region of interest" description="Disordered" evidence="1">
    <location>
        <begin position="110"/>
        <end position="175"/>
    </location>
</feature>
<feature type="region of interest" description="Disordered" evidence="1">
    <location>
        <begin position="246"/>
        <end position="393"/>
    </location>
</feature>
<feature type="region of interest" description="Disordered" evidence="1">
    <location>
        <begin position="583"/>
        <end position="605"/>
    </location>
</feature>
<dbReference type="InterPro" id="IPR057840">
    <property type="entry name" value="FimV_N"/>
</dbReference>
<evidence type="ECO:0000313" key="4">
    <source>
        <dbReference type="EMBL" id="MCG6503397.1"/>
    </source>
</evidence>
<feature type="compositionally biased region" description="Low complexity" evidence="1">
    <location>
        <begin position="483"/>
        <end position="497"/>
    </location>
</feature>
<keyword evidence="5" id="KW-1185">Reference proteome</keyword>
<dbReference type="Gene3D" id="1.20.58.2200">
    <property type="match status" value="1"/>
</dbReference>
<feature type="compositionally biased region" description="Basic and acidic residues" evidence="1">
    <location>
        <begin position="148"/>
        <end position="161"/>
    </location>
</feature>
<accession>A0ABS9NKU0</accession>
<dbReference type="CDD" id="cd00118">
    <property type="entry name" value="LysM"/>
    <property type="match status" value="1"/>
</dbReference>
<feature type="compositionally biased region" description="Low complexity" evidence="1">
    <location>
        <begin position="114"/>
        <end position="123"/>
    </location>
</feature>
<dbReference type="InterPro" id="IPR020011">
    <property type="entry name" value="FimV_C"/>
</dbReference>
<keyword evidence="2" id="KW-0732">Signal</keyword>
<dbReference type="NCBIfam" id="TIGR03504">
    <property type="entry name" value="FimV_Cterm"/>
    <property type="match status" value="1"/>
</dbReference>
<name>A0ABS9NKU0_9NEIS</name>
<feature type="compositionally biased region" description="Basic and acidic residues" evidence="1">
    <location>
        <begin position="285"/>
        <end position="321"/>
    </location>
</feature>
<feature type="signal peptide" evidence="2">
    <location>
        <begin position="1"/>
        <end position="21"/>
    </location>
</feature>
<proteinExistence type="predicted"/>
<dbReference type="EMBL" id="JAKOOW010000008">
    <property type="protein sequence ID" value="MCG6503397.1"/>
    <property type="molecule type" value="Genomic_DNA"/>
</dbReference>
<feature type="compositionally biased region" description="Pro residues" evidence="1">
    <location>
        <begin position="368"/>
        <end position="380"/>
    </location>
</feature>
<evidence type="ECO:0000259" key="3">
    <source>
        <dbReference type="Pfam" id="PF25800"/>
    </source>
</evidence>
<protein>
    <recommendedName>
        <fullName evidence="3">FimV N-terminal domain-containing protein</fullName>
    </recommendedName>
</protein>
<feature type="compositionally biased region" description="Pro residues" evidence="1">
    <location>
        <begin position="322"/>
        <end position="335"/>
    </location>
</feature>
<reference evidence="4 5" key="1">
    <citation type="submission" date="2022-02" db="EMBL/GenBank/DDBJ databases">
        <title>Genome sequence data of Kingella unionensis sp. nov. strain CICC 24913 (CCUG 75125).</title>
        <authorList>
            <person name="Xiao M."/>
        </authorList>
    </citation>
    <scope>NUCLEOTIDE SEQUENCE [LARGE SCALE GENOMIC DNA]</scope>
    <source>
        <strain evidence="4 5">CICC 24913</strain>
    </source>
</reference>
<sequence>MKTNKIIAASLSLAVSVPALAGLGGLNVQSNLGEPFSGSIVISGREAEAVMQSRNISISGANLQGTVVPQGNGNVLLHLHSSSAVHEPILTFTVSAGKQTRQYTAMVNPPRYTPAKASAPKASKAPRKSGTLTPIADPASGDALQQERVLRPEGAGERERQGASAKSRYHRVQRGESVASIARRYRPHSISQRRAIQALMAANPGVFRRGRVDEIHRNANLYIPSASQWQAYAAAADRRAARAAARSDWSRQADNQAGRNGEVKNDVAVPREQVKPQQDAVKPQEQPKPEAVKPEPVKPEPVKPEPTKPEPAKPEQAKQPEEPMPPVQPPQPETPPASAGNVPAGQQASEGTIAIPPEIQGEASEVPVPNPDPKLVPPPAEQDVAGQDGAAGEEVDWTKWAAMGAAGALVLGGSAYLFNNRRRRKEEADSEEDDLPTASEAASRVKWNSAAAQNAAAQAAVQTATDDEADFEDDDEVYIAESVTPAAQPQVQPQASTFDLDSFQPEVVTKTETVVEENRPEELARAASQSATEFDAGDWNWEEVEAAPATQAAAKPAASAAAAVAAAPASEEQDDWMADFDFIQPDEPESMPPETSFSVGEQEVQFAEPAAVEPAAFEQPVFEQPAAVAEPVFEQPAFEQPTFEQYAVADFAPVGEPEPQPAVTQAADDFGALDFAADFESPQQTVADIESALAEPALQSDSALDFALDTPAVAETADLNVPAAPVADLSVADLSFDDGLDFAQVEQAQQPEISAAAADPFAAPFAAEAEGLSADALAEFTAPAAEVPNYQTHDAIASAEVSDMDTPLEAKLELAKMYLEIDDAATARETLRELIAESNGSSIQDQAKALLAELGN</sequence>
<evidence type="ECO:0000313" key="5">
    <source>
        <dbReference type="Proteomes" id="UP001298424"/>
    </source>
</evidence>
<organism evidence="4 5">
    <name type="scientific">Kingella pumchi</name>
    <dbReference type="NCBI Taxonomy" id="2779506"/>
    <lineage>
        <taxon>Bacteria</taxon>
        <taxon>Pseudomonadati</taxon>
        <taxon>Pseudomonadota</taxon>
        <taxon>Betaproteobacteria</taxon>
        <taxon>Neisseriales</taxon>
        <taxon>Neisseriaceae</taxon>
        <taxon>Kingella</taxon>
    </lineage>
</organism>
<dbReference type="Pfam" id="PF25800">
    <property type="entry name" value="FimV_N"/>
    <property type="match status" value="1"/>
</dbReference>
<dbReference type="InterPro" id="IPR036779">
    <property type="entry name" value="LysM_dom_sf"/>
</dbReference>
<evidence type="ECO:0000256" key="2">
    <source>
        <dbReference type="SAM" id="SignalP"/>
    </source>
</evidence>
<dbReference type="Proteomes" id="UP001298424">
    <property type="component" value="Unassembled WGS sequence"/>
</dbReference>
<comment type="caution">
    <text evidence="4">The sequence shown here is derived from an EMBL/GenBank/DDBJ whole genome shotgun (WGS) entry which is preliminary data.</text>
</comment>
<dbReference type="InterPro" id="IPR018392">
    <property type="entry name" value="LysM"/>
</dbReference>
<dbReference type="InterPro" id="IPR038440">
    <property type="entry name" value="FimV_C_sf"/>
</dbReference>